<accession>A0A177D9H4</accession>
<dbReference type="GeneID" id="29111525"/>
<keyword evidence="1" id="KW-0472">Membrane</keyword>
<reference evidence="2 3" key="1">
    <citation type="submission" date="2016-05" db="EMBL/GenBank/DDBJ databases">
        <title>Comparative analysis of secretome profiles of manganese(II)-oxidizing ascomycete fungi.</title>
        <authorList>
            <consortium name="DOE Joint Genome Institute"/>
            <person name="Zeiner C.A."/>
            <person name="Purvine S.O."/>
            <person name="Zink E.M."/>
            <person name="Wu S."/>
            <person name="Pasa-Tolic L."/>
            <person name="Chaput D.L."/>
            <person name="Haridas S."/>
            <person name="Grigoriev I.V."/>
            <person name="Santelli C.M."/>
            <person name="Hansel C.M."/>
        </authorList>
    </citation>
    <scope>NUCLEOTIDE SEQUENCE [LARGE SCALE GENOMIC DNA]</scope>
    <source>
        <strain evidence="2 3">SRC1lrK2f</strain>
    </source>
</reference>
<keyword evidence="3" id="KW-1185">Reference proteome</keyword>
<dbReference type="AlphaFoldDB" id="A0A177D9H4"/>
<feature type="transmembrane region" description="Helical" evidence="1">
    <location>
        <begin position="38"/>
        <end position="60"/>
    </location>
</feature>
<keyword evidence="1" id="KW-0812">Transmembrane</keyword>
<dbReference type="KEGG" id="aalt:CC77DRAFT_1024756"/>
<dbReference type="RefSeq" id="XP_018381251.1">
    <property type="nucleotide sequence ID" value="XM_018525931.1"/>
</dbReference>
<evidence type="ECO:0000256" key="1">
    <source>
        <dbReference type="SAM" id="Phobius"/>
    </source>
</evidence>
<dbReference type="Proteomes" id="UP000077248">
    <property type="component" value="Unassembled WGS sequence"/>
</dbReference>
<keyword evidence="1" id="KW-1133">Transmembrane helix</keyword>
<name>A0A177D9H4_ALTAL</name>
<dbReference type="VEuPathDB" id="FungiDB:CC77DRAFT_1024756"/>
<evidence type="ECO:0000313" key="2">
    <source>
        <dbReference type="EMBL" id="OAG15830.1"/>
    </source>
</evidence>
<evidence type="ECO:0000313" key="3">
    <source>
        <dbReference type="Proteomes" id="UP000077248"/>
    </source>
</evidence>
<proteinExistence type="predicted"/>
<gene>
    <name evidence="2" type="ORF">CC77DRAFT_1024756</name>
</gene>
<dbReference type="EMBL" id="KV441492">
    <property type="protein sequence ID" value="OAG15830.1"/>
    <property type="molecule type" value="Genomic_DNA"/>
</dbReference>
<sequence length="78" mass="8972">MSDGLLGRRRAECGCYVSSSWILHDPSLLIRQHCRKRIYLDPLVFISIVAAFLNPNLLFICLRPRDIPYESFGDVAVY</sequence>
<organism evidence="2 3">
    <name type="scientific">Alternaria alternata</name>
    <name type="common">Alternaria rot fungus</name>
    <name type="synonym">Torula alternata</name>
    <dbReference type="NCBI Taxonomy" id="5599"/>
    <lineage>
        <taxon>Eukaryota</taxon>
        <taxon>Fungi</taxon>
        <taxon>Dikarya</taxon>
        <taxon>Ascomycota</taxon>
        <taxon>Pezizomycotina</taxon>
        <taxon>Dothideomycetes</taxon>
        <taxon>Pleosporomycetidae</taxon>
        <taxon>Pleosporales</taxon>
        <taxon>Pleosporineae</taxon>
        <taxon>Pleosporaceae</taxon>
        <taxon>Alternaria</taxon>
        <taxon>Alternaria sect. Alternaria</taxon>
        <taxon>Alternaria alternata complex</taxon>
    </lineage>
</organism>
<protein>
    <submittedName>
        <fullName evidence="2">Uncharacterized protein</fullName>
    </submittedName>
</protein>